<dbReference type="AlphaFoldDB" id="A0A5N6L330"/>
<organism evidence="1 2">
    <name type="scientific">Carpinus fangiana</name>
    <dbReference type="NCBI Taxonomy" id="176857"/>
    <lineage>
        <taxon>Eukaryota</taxon>
        <taxon>Viridiplantae</taxon>
        <taxon>Streptophyta</taxon>
        <taxon>Embryophyta</taxon>
        <taxon>Tracheophyta</taxon>
        <taxon>Spermatophyta</taxon>
        <taxon>Magnoliopsida</taxon>
        <taxon>eudicotyledons</taxon>
        <taxon>Gunneridae</taxon>
        <taxon>Pentapetalae</taxon>
        <taxon>rosids</taxon>
        <taxon>fabids</taxon>
        <taxon>Fagales</taxon>
        <taxon>Betulaceae</taxon>
        <taxon>Carpinus</taxon>
    </lineage>
</organism>
<keyword evidence="2" id="KW-1185">Reference proteome</keyword>
<reference evidence="1 2" key="1">
    <citation type="submission" date="2019-06" db="EMBL/GenBank/DDBJ databases">
        <title>A chromosomal-level reference genome of Carpinus fangiana (Coryloideae, Betulaceae).</title>
        <authorList>
            <person name="Yang X."/>
            <person name="Wang Z."/>
            <person name="Zhang L."/>
            <person name="Hao G."/>
            <person name="Liu J."/>
            <person name="Yang Y."/>
        </authorList>
    </citation>
    <scope>NUCLEOTIDE SEQUENCE [LARGE SCALE GENOMIC DNA]</scope>
    <source>
        <strain evidence="1">Cfa_2016G</strain>
        <tissue evidence="1">Leaf</tissue>
    </source>
</reference>
<dbReference type="Proteomes" id="UP000327013">
    <property type="component" value="Unassembled WGS sequence"/>
</dbReference>
<sequence length="55" mass="6196">MAPMRPPAALKGRLRSPAAGTPKMWILARRESRWHTLLLVDLLDDIEVDGEDDDV</sequence>
<evidence type="ECO:0000313" key="2">
    <source>
        <dbReference type="Proteomes" id="UP000327013"/>
    </source>
</evidence>
<name>A0A5N6L330_9ROSI</name>
<gene>
    <name evidence="1" type="ORF">FH972_026069</name>
</gene>
<proteinExistence type="predicted"/>
<dbReference type="EMBL" id="VIBQ01000076">
    <property type="protein sequence ID" value="KAB8627236.1"/>
    <property type="molecule type" value="Genomic_DNA"/>
</dbReference>
<protein>
    <submittedName>
        <fullName evidence="1">Uncharacterized protein</fullName>
    </submittedName>
</protein>
<accession>A0A5N6L330</accession>
<evidence type="ECO:0000313" key="1">
    <source>
        <dbReference type="EMBL" id="KAB8627236.1"/>
    </source>
</evidence>
<comment type="caution">
    <text evidence="1">The sequence shown here is derived from an EMBL/GenBank/DDBJ whole genome shotgun (WGS) entry which is preliminary data.</text>
</comment>